<comment type="caution">
    <text evidence="8">The sequence shown here is derived from an EMBL/GenBank/DDBJ whole genome shotgun (WGS) entry which is preliminary data.</text>
</comment>
<sequence>MHLTTVTVSELKNQLKTPFKTHAGVVHDRHSLLIELRDKEGNIGYGECVAFSTPFYSEETVQTGWHMLTDVFIPHLKANLEVIEHPRDVCHLLKGFQGNQMAKAGLDLAAWDLYAKQRSTPLFQLIGGLSVPVEVGVVVSLSEQMEELLPYYEAKGYKRVKLKVQKGEEKRVITKAKQIAPNLSYMIDGNGMYTEEDMDWLVSLDSLGLLMIEQPFRAGDFYLHAQLQRQMETPISLDETITSYADAKQAIALQSCRIMNIKLGRVGGFTEALRIYDLCRAHGIPLWCGGMLELGVSRAHSLALSSLAGFTIPGDISASSRYWHRDITKPPIELVNGKLPLPEGEGIGYQLDLEQVNHMTLSRYEFNF</sequence>
<evidence type="ECO:0000256" key="2">
    <source>
        <dbReference type="ARBA" id="ARBA00022723"/>
    </source>
</evidence>
<evidence type="ECO:0000256" key="4">
    <source>
        <dbReference type="ARBA" id="ARBA00023239"/>
    </source>
</evidence>
<dbReference type="SUPFAM" id="SSF54826">
    <property type="entry name" value="Enolase N-terminal domain-like"/>
    <property type="match status" value="1"/>
</dbReference>
<dbReference type="GO" id="GO:0009063">
    <property type="term" value="P:amino acid catabolic process"/>
    <property type="evidence" value="ECO:0007669"/>
    <property type="project" value="InterPro"/>
</dbReference>
<dbReference type="PANTHER" id="PTHR48073:SF5">
    <property type="entry name" value="O-SUCCINYLBENZOATE SYNTHASE"/>
    <property type="match status" value="1"/>
</dbReference>
<name>A0A0A5G8R0_9BACI</name>
<dbReference type="SMART" id="SM00922">
    <property type="entry name" value="MR_MLE"/>
    <property type="match status" value="1"/>
</dbReference>
<dbReference type="Pfam" id="PF02746">
    <property type="entry name" value="MR_MLE_N"/>
    <property type="match status" value="1"/>
</dbReference>
<dbReference type="SFLD" id="SFLDG00180">
    <property type="entry name" value="muconate_cycloisomerase"/>
    <property type="match status" value="1"/>
</dbReference>
<dbReference type="AlphaFoldDB" id="A0A0A5G8R0"/>
<evidence type="ECO:0000256" key="3">
    <source>
        <dbReference type="ARBA" id="ARBA00022842"/>
    </source>
</evidence>
<proteinExistence type="predicted"/>
<dbReference type="InterPro" id="IPR029065">
    <property type="entry name" value="Enolase_C-like"/>
</dbReference>
<dbReference type="GO" id="GO:0009234">
    <property type="term" value="P:menaquinone biosynthetic process"/>
    <property type="evidence" value="ECO:0007669"/>
    <property type="project" value="UniProtKB-UniRule"/>
</dbReference>
<dbReference type="PANTHER" id="PTHR48073">
    <property type="entry name" value="O-SUCCINYLBENZOATE SYNTHASE-RELATED"/>
    <property type="match status" value="1"/>
</dbReference>
<evidence type="ECO:0000313" key="8">
    <source>
        <dbReference type="EMBL" id="KGX89511.1"/>
    </source>
</evidence>
<accession>A0A0A5G8R0</accession>
<dbReference type="InterPro" id="IPR036849">
    <property type="entry name" value="Enolase-like_C_sf"/>
</dbReference>
<dbReference type="eggNOG" id="COG4948">
    <property type="taxonomic scope" value="Bacteria"/>
</dbReference>
<dbReference type="InterPro" id="IPR013342">
    <property type="entry name" value="Mandelate_racemase_C"/>
</dbReference>
<reference evidence="8 9" key="1">
    <citation type="submission" date="2013-08" db="EMBL/GenBank/DDBJ databases">
        <authorList>
            <person name="Huang J."/>
            <person name="Wang G."/>
        </authorList>
    </citation>
    <scope>NUCLEOTIDE SEQUENCE [LARGE SCALE GENOMIC DNA]</scope>
    <source>
        <strain evidence="8 9">JSM 076056</strain>
    </source>
</reference>
<dbReference type="Gene3D" id="3.30.390.10">
    <property type="entry name" value="Enolase-like, N-terminal domain"/>
    <property type="match status" value="1"/>
</dbReference>
<dbReference type="Proteomes" id="UP000030528">
    <property type="component" value="Unassembled WGS sequence"/>
</dbReference>
<dbReference type="SFLD" id="SFLDF00009">
    <property type="entry name" value="o-succinylbenzoate_synthase"/>
    <property type="match status" value="1"/>
</dbReference>
<feature type="domain" description="Mandelate racemase/muconate lactonizing enzyme C-terminal" evidence="7">
    <location>
        <begin position="142"/>
        <end position="234"/>
    </location>
</feature>
<dbReference type="InterPro" id="IPR013341">
    <property type="entry name" value="Mandelate_racemase_N_dom"/>
</dbReference>
<dbReference type="InterPro" id="IPR029017">
    <property type="entry name" value="Enolase-like_N"/>
</dbReference>
<dbReference type="GO" id="GO:0016854">
    <property type="term" value="F:racemase and epimerase activity"/>
    <property type="evidence" value="ECO:0007669"/>
    <property type="project" value="UniProtKB-ARBA"/>
</dbReference>
<dbReference type="RefSeq" id="WP_036770620.1">
    <property type="nucleotide sequence ID" value="NZ_AULI01000016.1"/>
</dbReference>
<dbReference type="GO" id="GO:0046872">
    <property type="term" value="F:metal ion binding"/>
    <property type="evidence" value="ECO:0007669"/>
    <property type="project" value="UniProtKB-KW"/>
</dbReference>
<evidence type="ECO:0000256" key="6">
    <source>
        <dbReference type="NCBIfam" id="TIGR01928"/>
    </source>
</evidence>
<keyword evidence="3" id="KW-0460">Magnesium</keyword>
<evidence type="ECO:0000313" key="9">
    <source>
        <dbReference type="Proteomes" id="UP000030528"/>
    </source>
</evidence>
<dbReference type="InterPro" id="IPR018110">
    <property type="entry name" value="Mandel_Rmase/mucon_lact_enz_CS"/>
</dbReference>
<protein>
    <recommendedName>
        <fullName evidence="5 6">o-succinylbenzoate synthase</fullName>
        <ecNumber evidence="5 6">4.2.1.113</ecNumber>
    </recommendedName>
</protein>
<dbReference type="EC" id="4.2.1.113" evidence="5 6"/>
<organism evidence="8 9">
    <name type="scientific">Pontibacillus halophilus JSM 076056 = DSM 19796</name>
    <dbReference type="NCBI Taxonomy" id="1385510"/>
    <lineage>
        <taxon>Bacteria</taxon>
        <taxon>Bacillati</taxon>
        <taxon>Bacillota</taxon>
        <taxon>Bacilli</taxon>
        <taxon>Bacillales</taxon>
        <taxon>Bacillaceae</taxon>
        <taxon>Pontibacillus</taxon>
    </lineage>
</organism>
<evidence type="ECO:0000259" key="7">
    <source>
        <dbReference type="SMART" id="SM00922"/>
    </source>
</evidence>
<gene>
    <name evidence="8" type="ORF">N781_07415</name>
</gene>
<comment type="cofactor">
    <cofactor evidence="1">
        <name>a divalent metal cation</name>
        <dbReference type="ChEBI" id="CHEBI:60240"/>
    </cofactor>
</comment>
<keyword evidence="4" id="KW-0456">Lyase</keyword>
<dbReference type="GO" id="GO:0043748">
    <property type="term" value="F:O-succinylbenzoate synthase activity"/>
    <property type="evidence" value="ECO:0007669"/>
    <property type="project" value="UniProtKB-EC"/>
</dbReference>
<keyword evidence="9" id="KW-1185">Reference proteome</keyword>
<evidence type="ECO:0000256" key="1">
    <source>
        <dbReference type="ARBA" id="ARBA00001968"/>
    </source>
</evidence>
<dbReference type="NCBIfam" id="TIGR01928">
    <property type="entry name" value="menC_lowGC_arch"/>
    <property type="match status" value="1"/>
</dbReference>
<dbReference type="UniPathway" id="UPA00079"/>
<dbReference type="STRING" id="1385510.GCA_000425205_03183"/>
<dbReference type="SUPFAM" id="SSF51604">
    <property type="entry name" value="Enolase C-terminal domain-like"/>
    <property type="match status" value="1"/>
</dbReference>
<dbReference type="SFLD" id="SFLDS00001">
    <property type="entry name" value="Enolase"/>
    <property type="match status" value="1"/>
</dbReference>
<dbReference type="PROSITE" id="PS00908">
    <property type="entry name" value="MR_MLE_1"/>
    <property type="match status" value="1"/>
</dbReference>
<dbReference type="Pfam" id="PF13378">
    <property type="entry name" value="MR_MLE_C"/>
    <property type="match status" value="1"/>
</dbReference>
<evidence type="ECO:0000256" key="5">
    <source>
        <dbReference type="ARBA" id="ARBA00029491"/>
    </source>
</evidence>
<keyword evidence="2" id="KW-0479">Metal-binding</keyword>
<dbReference type="InterPro" id="IPR010197">
    <property type="entry name" value="OSBS/NAAAR"/>
</dbReference>
<dbReference type="Gene3D" id="3.20.20.120">
    <property type="entry name" value="Enolase-like C-terminal domain"/>
    <property type="match status" value="1"/>
</dbReference>
<dbReference type="UniPathway" id="UPA01057">
    <property type="reaction ID" value="UER00165"/>
</dbReference>
<dbReference type="EMBL" id="AVPE01000022">
    <property type="protein sequence ID" value="KGX89511.1"/>
    <property type="molecule type" value="Genomic_DNA"/>
</dbReference>